<feature type="compositionally biased region" description="Acidic residues" evidence="1">
    <location>
        <begin position="330"/>
        <end position="345"/>
    </location>
</feature>
<feature type="compositionally biased region" description="Basic and acidic residues" evidence="1">
    <location>
        <begin position="318"/>
        <end position="329"/>
    </location>
</feature>
<dbReference type="PANTHER" id="PTHR15887">
    <property type="entry name" value="TRANSMEMBRANE PROTEIN 69"/>
    <property type="match status" value="1"/>
</dbReference>
<keyword evidence="2" id="KW-0812">Transmembrane</keyword>
<organism evidence="3 4">
    <name type="scientific">Heterodermia speciosa</name>
    <dbReference type="NCBI Taxonomy" id="116794"/>
    <lineage>
        <taxon>Eukaryota</taxon>
        <taxon>Fungi</taxon>
        <taxon>Dikarya</taxon>
        <taxon>Ascomycota</taxon>
        <taxon>Pezizomycotina</taxon>
        <taxon>Lecanoromycetes</taxon>
        <taxon>OSLEUM clade</taxon>
        <taxon>Lecanoromycetidae</taxon>
        <taxon>Caliciales</taxon>
        <taxon>Physciaceae</taxon>
        <taxon>Heterodermia</taxon>
    </lineage>
</organism>
<evidence type="ECO:0000256" key="1">
    <source>
        <dbReference type="SAM" id="MobiDB-lite"/>
    </source>
</evidence>
<dbReference type="PANTHER" id="PTHR15887:SF1">
    <property type="entry name" value="TRANSMEMBRANE PROTEIN 69"/>
    <property type="match status" value="1"/>
</dbReference>
<dbReference type="InterPro" id="IPR021836">
    <property type="entry name" value="DUF3429"/>
</dbReference>
<keyword evidence="2" id="KW-1133">Transmembrane helix</keyword>
<evidence type="ECO:0000313" key="3">
    <source>
        <dbReference type="EMBL" id="CAF9916197.1"/>
    </source>
</evidence>
<dbReference type="AlphaFoldDB" id="A0A8H3F0S1"/>
<evidence type="ECO:0008006" key="5">
    <source>
        <dbReference type="Google" id="ProtNLM"/>
    </source>
</evidence>
<accession>A0A8H3F0S1</accession>
<keyword evidence="4" id="KW-1185">Reference proteome</keyword>
<dbReference type="Proteomes" id="UP000664521">
    <property type="component" value="Unassembled WGS sequence"/>
</dbReference>
<keyword evidence="2" id="KW-0472">Membrane</keyword>
<evidence type="ECO:0000256" key="2">
    <source>
        <dbReference type="SAM" id="Phobius"/>
    </source>
</evidence>
<reference evidence="3" key="1">
    <citation type="submission" date="2021-03" db="EMBL/GenBank/DDBJ databases">
        <authorList>
            <person name="Tagirdzhanova G."/>
        </authorList>
    </citation>
    <scope>NUCLEOTIDE SEQUENCE</scope>
</reference>
<dbReference type="OrthoDB" id="194289at2759"/>
<feature type="transmembrane region" description="Helical" evidence="2">
    <location>
        <begin position="271"/>
        <end position="287"/>
    </location>
</feature>
<comment type="caution">
    <text evidence="3">The sequence shown here is derived from an EMBL/GenBank/DDBJ whole genome shotgun (WGS) entry which is preliminary data.</text>
</comment>
<sequence length="345" mass="38428">MIRPVAAGPLSRALQVARPSFRASIKRPTRPVTLRRSRLALTGFKPFTTSLQCYQIADHIDIKHEKQVGKATLEKHPEDVSSDSSMHPVLTEHGIDESKRKEEEDVDMLADLKHDLKVVQDTFNLSAVPKEALTIGLAGVLPYMATSLSTVYLAYDINHAEAHGSGLLIDPQTAEVLLHIIEPLQIGYGAVIISFLGAIHWGLEWAKYGGTHGYRRYAYGVIAPAVAWPTTLFPIETALISQFLAFTFLYYADAKSVVRGWTPQWYTTYRFVLTFIVGASIVATLIGRGEIADKINKLPGPADRVKALRDSQAQSLAEEEKARREKIVAQEEEDDEDEEEEEDEE</sequence>
<proteinExistence type="predicted"/>
<evidence type="ECO:0000313" key="4">
    <source>
        <dbReference type="Proteomes" id="UP000664521"/>
    </source>
</evidence>
<name>A0A8H3F0S1_9LECA</name>
<gene>
    <name evidence="3" type="ORF">HETSPECPRED_002791</name>
</gene>
<feature type="transmembrane region" description="Helical" evidence="2">
    <location>
        <begin position="186"/>
        <end position="206"/>
    </location>
</feature>
<protein>
    <recommendedName>
        <fullName evidence="5">Mitochondrial inner membrane protein 1</fullName>
    </recommendedName>
</protein>
<dbReference type="EMBL" id="CAJPDS010000017">
    <property type="protein sequence ID" value="CAF9916197.1"/>
    <property type="molecule type" value="Genomic_DNA"/>
</dbReference>
<dbReference type="Pfam" id="PF11911">
    <property type="entry name" value="DUF3429"/>
    <property type="match status" value="1"/>
</dbReference>
<feature type="transmembrane region" description="Helical" evidence="2">
    <location>
        <begin position="218"/>
        <end position="251"/>
    </location>
</feature>
<feature type="region of interest" description="Disordered" evidence="1">
    <location>
        <begin position="309"/>
        <end position="345"/>
    </location>
</feature>